<evidence type="ECO:0000313" key="3">
    <source>
        <dbReference type="Proteomes" id="UP000700596"/>
    </source>
</evidence>
<comment type="caution">
    <text evidence="2">The sequence shown here is derived from an EMBL/GenBank/DDBJ whole genome shotgun (WGS) entry which is preliminary data.</text>
</comment>
<feature type="compositionally biased region" description="Polar residues" evidence="1">
    <location>
        <begin position="295"/>
        <end position="312"/>
    </location>
</feature>
<protein>
    <submittedName>
        <fullName evidence="2">Uncharacterized protein</fullName>
    </submittedName>
</protein>
<dbReference type="AlphaFoldDB" id="A0A9P9EF45"/>
<evidence type="ECO:0000313" key="2">
    <source>
        <dbReference type="EMBL" id="KAH7135989.1"/>
    </source>
</evidence>
<accession>A0A9P9EF45</accession>
<feature type="region of interest" description="Disordered" evidence="1">
    <location>
        <begin position="284"/>
        <end position="320"/>
    </location>
</feature>
<dbReference type="EMBL" id="JAGMWT010000002">
    <property type="protein sequence ID" value="KAH7135989.1"/>
    <property type="molecule type" value="Genomic_DNA"/>
</dbReference>
<evidence type="ECO:0000256" key="1">
    <source>
        <dbReference type="SAM" id="MobiDB-lite"/>
    </source>
</evidence>
<name>A0A9P9EF45_9PLEO</name>
<keyword evidence="3" id="KW-1185">Reference proteome</keyword>
<dbReference type="Proteomes" id="UP000700596">
    <property type="component" value="Unassembled WGS sequence"/>
</dbReference>
<gene>
    <name evidence="2" type="ORF">B0J11DRAFT_547749</name>
</gene>
<dbReference type="OrthoDB" id="5411773at2759"/>
<reference evidence="2" key="1">
    <citation type="journal article" date="2021" name="Nat. Commun.">
        <title>Genetic determinants of endophytism in the Arabidopsis root mycobiome.</title>
        <authorList>
            <person name="Mesny F."/>
            <person name="Miyauchi S."/>
            <person name="Thiergart T."/>
            <person name="Pickel B."/>
            <person name="Atanasova L."/>
            <person name="Karlsson M."/>
            <person name="Huettel B."/>
            <person name="Barry K.W."/>
            <person name="Haridas S."/>
            <person name="Chen C."/>
            <person name="Bauer D."/>
            <person name="Andreopoulos W."/>
            <person name="Pangilinan J."/>
            <person name="LaButti K."/>
            <person name="Riley R."/>
            <person name="Lipzen A."/>
            <person name="Clum A."/>
            <person name="Drula E."/>
            <person name="Henrissat B."/>
            <person name="Kohler A."/>
            <person name="Grigoriev I.V."/>
            <person name="Martin F.M."/>
            <person name="Hacquard S."/>
        </authorList>
    </citation>
    <scope>NUCLEOTIDE SEQUENCE</scope>
    <source>
        <strain evidence="2">MPI-CAGE-CH-0243</strain>
    </source>
</reference>
<proteinExistence type="predicted"/>
<sequence>MPRQSLYRPAKPLSYELSDHSKAYIEANEYASGYSFLNTLLTSGTSISTPAKPYFAHLPPPSQISLASTLVVLPSITTRALSDDDIKGSDAALNYLRTVQNTISPLDSSLRTAFTFSDERKRRRFGVSHNVDDETEKISIPSADSQSLWCRASDFWHVVGWAFNCSVAHKKRWARWKLWLELMLDLLESEWDACTKKARDEDADMEGVLMGSIVWHYVSSMNTKSVAHRRRMVRAILAMATPRSLKDFGEVWKDETRAPKAKEDVAPMGKIDIDNLKQTYFQRDEEDEVMEDVPSISTRSSRSRNPMKQSGTDVEEGGDHDEKFVVHSVQEAIERLGGTDAITMRQRLIALLVDVAQALPTHFMTLAEIFNTLTEDFINLPTMIFAVLVSTSKLAGIVQMALNANLLLPLTPGELPDYTIITPEQTHLEEYLLPRRANTQSFAANAKFSLILEQMFIYMMSTKSLKACESLRFPVETGIKKRHEVHGTARGRNNNAHEEVQAKSLMEASSARLLGLLEVLEIAAGIPSQPKQPSMLLSFTSVVSDELSSPPDSDTEEQ</sequence>
<organism evidence="2 3">
    <name type="scientific">Dendryphion nanum</name>
    <dbReference type="NCBI Taxonomy" id="256645"/>
    <lineage>
        <taxon>Eukaryota</taxon>
        <taxon>Fungi</taxon>
        <taxon>Dikarya</taxon>
        <taxon>Ascomycota</taxon>
        <taxon>Pezizomycotina</taxon>
        <taxon>Dothideomycetes</taxon>
        <taxon>Pleosporomycetidae</taxon>
        <taxon>Pleosporales</taxon>
        <taxon>Torulaceae</taxon>
        <taxon>Dendryphion</taxon>
    </lineage>
</organism>